<dbReference type="InterPro" id="IPR003711">
    <property type="entry name" value="CarD-like/TRCF_RID"/>
</dbReference>
<dbReference type="PANTHER" id="PTHR38447">
    <property type="entry name" value="TRANSCRIPTION FACTOR YDEB-RELATED"/>
    <property type="match status" value="1"/>
</dbReference>
<evidence type="ECO:0000313" key="3">
    <source>
        <dbReference type="Proteomes" id="UP000675163"/>
    </source>
</evidence>
<dbReference type="SUPFAM" id="SSF141259">
    <property type="entry name" value="CarD-like"/>
    <property type="match status" value="1"/>
</dbReference>
<feature type="domain" description="CarD-like/TRCF RNAP-interacting" evidence="1">
    <location>
        <begin position="2"/>
        <end position="112"/>
    </location>
</feature>
<dbReference type="Gene3D" id="1.20.58.1290">
    <property type="entry name" value="CarD-like, C-terminal domain"/>
    <property type="match status" value="1"/>
</dbReference>
<dbReference type="RefSeq" id="WP_209705413.1">
    <property type="nucleotide sequence ID" value="NZ_JAFIDA010000001.1"/>
</dbReference>
<dbReference type="InterPro" id="IPR048792">
    <property type="entry name" value="CarD_C"/>
</dbReference>
<evidence type="ECO:0000313" key="2">
    <source>
        <dbReference type="EMBL" id="MBP1326527.1"/>
    </source>
</evidence>
<gene>
    <name evidence="2" type="ORF">JOF28_001759</name>
</gene>
<dbReference type="Pfam" id="PF02559">
    <property type="entry name" value="CarD_TRCF_RID"/>
    <property type="match status" value="1"/>
</dbReference>
<dbReference type="Pfam" id="PF21095">
    <property type="entry name" value="CarD_C"/>
    <property type="match status" value="1"/>
</dbReference>
<dbReference type="AlphaFoldDB" id="A0A940PM95"/>
<organism evidence="2 3">
    <name type="scientific">Leucobacter exalbidus</name>
    <dbReference type="NCBI Taxonomy" id="662960"/>
    <lineage>
        <taxon>Bacteria</taxon>
        <taxon>Bacillati</taxon>
        <taxon>Actinomycetota</taxon>
        <taxon>Actinomycetes</taxon>
        <taxon>Micrococcales</taxon>
        <taxon>Microbacteriaceae</taxon>
        <taxon>Leucobacter</taxon>
    </lineage>
</organism>
<keyword evidence="3" id="KW-1185">Reference proteome</keyword>
<proteinExistence type="predicted"/>
<dbReference type="Proteomes" id="UP000675163">
    <property type="component" value="Unassembled WGS sequence"/>
</dbReference>
<dbReference type="InterPro" id="IPR042215">
    <property type="entry name" value="CarD-like_C"/>
</dbReference>
<accession>A0A940PM95</accession>
<dbReference type="InterPro" id="IPR036101">
    <property type="entry name" value="CarD-like/TRCF_RID_sf"/>
</dbReference>
<dbReference type="Gene3D" id="2.40.10.170">
    <property type="match status" value="1"/>
</dbReference>
<sequence length="166" mass="17997">MPFSEGQTIVHPFHGPVLVEGVIDRKVNGQTIPFLQLRVLTIDLDIAVPVHRADEIGLRPVSSPEQVSEYLGLLAATPSGKPLQWTRRIKDFNERLSGGDIKETCRVIREITLAGPKPPASAEGQMLRQARARVAVELSLALQVTEDEAARMIDEAAATGMVAQAA</sequence>
<dbReference type="PANTHER" id="PTHR38447:SF1">
    <property type="entry name" value="RNA POLYMERASE-BINDING TRANSCRIPTION FACTOR CARD"/>
    <property type="match status" value="1"/>
</dbReference>
<dbReference type="GO" id="GO:0009303">
    <property type="term" value="P:rRNA transcription"/>
    <property type="evidence" value="ECO:0007669"/>
    <property type="project" value="TreeGrafter"/>
</dbReference>
<dbReference type="SMART" id="SM01058">
    <property type="entry name" value="CarD_TRCF"/>
    <property type="match status" value="1"/>
</dbReference>
<evidence type="ECO:0000259" key="1">
    <source>
        <dbReference type="SMART" id="SM01058"/>
    </source>
</evidence>
<comment type="caution">
    <text evidence="2">The sequence shown here is derived from an EMBL/GenBank/DDBJ whole genome shotgun (WGS) entry which is preliminary data.</text>
</comment>
<reference evidence="2" key="1">
    <citation type="submission" date="2021-02" db="EMBL/GenBank/DDBJ databases">
        <title>Sequencing the genomes of 1000 actinobacteria strains.</title>
        <authorList>
            <person name="Klenk H.-P."/>
        </authorList>
    </citation>
    <scope>NUCLEOTIDE SEQUENCE</scope>
    <source>
        <strain evidence="2">DSM 22850</strain>
    </source>
</reference>
<dbReference type="EMBL" id="JAFIDA010000001">
    <property type="protein sequence ID" value="MBP1326527.1"/>
    <property type="molecule type" value="Genomic_DNA"/>
</dbReference>
<protein>
    <submittedName>
        <fullName evidence="2">CarD family transcriptional regulator</fullName>
    </submittedName>
</protein>
<name>A0A940PM95_9MICO</name>
<dbReference type="InterPro" id="IPR052531">
    <property type="entry name" value="CarD-like_regulator"/>
</dbReference>